<name>A0ABV0SNR9_9TELE</name>
<sequence>MKCNLFNRSPRFYYLQIINHARKLNKGQHVSFLNNMQAGHVVFHNILNQLITHKISCADAQTFTQNIQNNTTMKQCDWYGNLLMVLKTSVCRRREQTESVPLIRRASGQIGGKSH</sequence>
<dbReference type="EMBL" id="JAHRIQ010001657">
    <property type="protein sequence ID" value="MEQ2221607.1"/>
    <property type="molecule type" value="Genomic_DNA"/>
</dbReference>
<proteinExistence type="predicted"/>
<comment type="caution">
    <text evidence="1">The sequence shown here is derived from an EMBL/GenBank/DDBJ whole genome shotgun (WGS) entry which is preliminary data.</text>
</comment>
<reference evidence="1 2" key="1">
    <citation type="submission" date="2021-06" db="EMBL/GenBank/DDBJ databases">
        <authorList>
            <person name="Palmer J.M."/>
        </authorList>
    </citation>
    <scope>NUCLEOTIDE SEQUENCE [LARGE SCALE GENOMIC DNA]</scope>
    <source>
        <strain evidence="2">if_2019</strain>
        <tissue evidence="1">Muscle</tissue>
    </source>
</reference>
<accession>A0ABV0SNR9</accession>
<evidence type="ECO:0000313" key="2">
    <source>
        <dbReference type="Proteomes" id="UP001482620"/>
    </source>
</evidence>
<protein>
    <submittedName>
        <fullName evidence="1">Uncharacterized protein</fullName>
    </submittedName>
</protein>
<evidence type="ECO:0000313" key="1">
    <source>
        <dbReference type="EMBL" id="MEQ2221607.1"/>
    </source>
</evidence>
<gene>
    <name evidence="1" type="ORF">ILYODFUR_017525</name>
</gene>
<organism evidence="1 2">
    <name type="scientific">Ilyodon furcidens</name>
    <name type="common">goldbreast splitfin</name>
    <dbReference type="NCBI Taxonomy" id="33524"/>
    <lineage>
        <taxon>Eukaryota</taxon>
        <taxon>Metazoa</taxon>
        <taxon>Chordata</taxon>
        <taxon>Craniata</taxon>
        <taxon>Vertebrata</taxon>
        <taxon>Euteleostomi</taxon>
        <taxon>Actinopterygii</taxon>
        <taxon>Neopterygii</taxon>
        <taxon>Teleostei</taxon>
        <taxon>Neoteleostei</taxon>
        <taxon>Acanthomorphata</taxon>
        <taxon>Ovalentaria</taxon>
        <taxon>Atherinomorphae</taxon>
        <taxon>Cyprinodontiformes</taxon>
        <taxon>Goodeidae</taxon>
        <taxon>Ilyodon</taxon>
    </lineage>
</organism>
<keyword evidence="2" id="KW-1185">Reference proteome</keyword>
<dbReference type="Proteomes" id="UP001482620">
    <property type="component" value="Unassembled WGS sequence"/>
</dbReference>